<protein>
    <recommendedName>
        <fullName evidence="1">ATP-dependent DNA helicase</fullName>
        <ecNumber evidence="1">5.6.2.3</ecNumber>
    </recommendedName>
</protein>
<accession>A0A2H3AJQ9</accession>
<keyword evidence="1" id="KW-0347">Helicase</keyword>
<keyword evidence="1" id="KW-0234">DNA repair</keyword>
<comment type="similarity">
    <text evidence="1">Belongs to the helicase family.</text>
</comment>
<comment type="catalytic activity">
    <reaction evidence="1">
        <text>ATP + H2O = ADP + phosphate + H(+)</text>
        <dbReference type="Rhea" id="RHEA:13065"/>
        <dbReference type="ChEBI" id="CHEBI:15377"/>
        <dbReference type="ChEBI" id="CHEBI:15378"/>
        <dbReference type="ChEBI" id="CHEBI:30616"/>
        <dbReference type="ChEBI" id="CHEBI:43474"/>
        <dbReference type="ChEBI" id="CHEBI:456216"/>
        <dbReference type="EC" id="5.6.2.3"/>
    </reaction>
</comment>
<organism evidence="3 4">
    <name type="scientific">Armillaria solidipes</name>
    <dbReference type="NCBI Taxonomy" id="1076256"/>
    <lineage>
        <taxon>Eukaryota</taxon>
        <taxon>Fungi</taxon>
        <taxon>Dikarya</taxon>
        <taxon>Basidiomycota</taxon>
        <taxon>Agaricomycotina</taxon>
        <taxon>Agaricomycetes</taxon>
        <taxon>Agaricomycetidae</taxon>
        <taxon>Agaricales</taxon>
        <taxon>Marasmiineae</taxon>
        <taxon>Physalacriaceae</taxon>
        <taxon>Armillaria</taxon>
    </lineage>
</organism>
<dbReference type="EMBL" id="KZ293512">
    <property type="protein sequence ID" value="PBK59135.1"/>
    <property type="molecule type" value="Genomic_DNA"/>
</dbReference>
<keyword evidence="4" id="KW-1185">Reference proteome</keyword>
<dbReference type="GO" id="GO:0043139">
    <property type="term" value="F:5'-3' DNA helicase activity"/>
    <property type="evidence" value="ECO:0007669"/>
    <property type="project" value="UniProtKB-EC"/>
</dbReference>
<dbReference type="GO" id="GO:0006281">
    <property type="term" value="P:DNA repair"/>
    <property type="evidence" value="ECO:0007669"/>
    <property type="project" value="UniProtKB-KW"/>
</dbReference>
<name>A0A2H3AJQ9_9AGAR</name>
<dbReference type="SUPFAM" id="SSF52540">
    <property type="entry name" value="P-loop containing nucleoside triphosphate hydrolases"/>
    <property type="match status" value="1"/>
</dbReference>
<dbReference type="GO" id="GO:0016887">
    <property type="term" value="F:ATP hydrolysis activity"/>
    <property type="evidence" value="ECO:0007669"/>
    <property type="project" value="RHEA"/>
</dbReference>
<dbReference type="Pfam" id="PF05970">
    <property type="entry name" value="PIF1"/>
    <property type="match status" value="1"/>
</dbReference>
<keyword evidence="1" id="KW-0547">Nucleotide-binding</keyword>
<dbReference type="PANTHER" id="PTHR47642">
    <property type="entry name" value="ATP-DEPENDENT DNA HELICASE"/>
    <property type="match status" value="1"/>
</dbReference>
<dbReference type="InterPro" id="IPR051055">
    <property type="entry name" value="PIF1_helicase"/>
</dbReference>
<dbReference type="InterPro" id="IPR010285">
    <property type="entry name" value="DNA_helicase_pif1-like_DEAD"/>
</dbReference>
<sequence length="196" mass="21507">MCQCILDERLSSAGGDKSIKDQILHGRPTTEITGEVKITDLLTETDTVQLAARNKYRSNIADQILEDFGLNYEQERAFRIVTDHSSGPKSIPLKMYIGGMGGTGKTHVLQALISYFKALGESYRLIIVALTGTAAALIGGSTYHYMFGINDARGNEISKKLLSEVSCRLQGVDYVFFDEVSMLSCSDLYKISACLC</sequence>
<keyword evidence="1" id="KW-0227">DNA damage</keyword>
<dbReference type="Proteomes" id="UP000218334">
    <property type="component" value="Unassembled WGS sequence"/>
</dbReference>
<dbReference type="STRING" id="1076256.A0A2H3AJQ9"/>
<feature type="domain" description="DNA helicase Pif1-like DEAD-box helicase" evidence="2">
    <location>
        <begin position="70"/>
        <end position="184"/>
    </location>
</feature>
<dbReference type="Gene3D" id="3.40.50.300">
    <property type="entry name" value="P-loop containing nucleotide triphosphate hydrolases"/>
    <property type="match status" value="1"/>
</dbReference>
<evidence type="ECO:0000259" key="2">
    <source>
        <dbReference type="Pfam" id="PF05970"/>
    </source>
</evidence>
<reference evidence="4" key="1">
    <citation type="journal article" date="2017" name="Nat. Ecol. Evol.">
        <title>Genome expansion and lineage-specific genetic innovations in the forest pathogenic fungi Armillaria.</title>
        <authorList>
            <person name="Sipos G."/>
            <person name="Prasanna A.N."/>
            <person name="Walter M.C."/>
            <person name="O'Connor E."/>
            <person name="Balint B."/>
            <person name="Krizsan K."/>
            <person name="Kiss B."/>
            <person name="Hess J."/>
            <person name="Varga T."/>
            <person name="Slot J."/>
            <person name="Riley R."/>
            <person name="Boka B."/>
            <person name="Rigling D."/>
            <person name="Barry K."/>
            <person name="Lee J."/>
            <person name="Mihaltcheva S."/>
            <person name="LaButti K."/>
            <person name="Lipzen A."/>
            <person name="Waldron R."/>
            <person name="Moloney N.M."/>
            <person name="Sperisen C."/>
            <person name="Kredics L."/>
            <person name="Vagvoelgyi C."/>
            <person name="Patrignani A."/>
            <person name="Fitzpatrick D."/>
            <person name="Nagy I."/>
            <person name="Doyle S."/>
            <person name="Anderson J.B."/>
            <person name="Grigoriev I.V."/>
            <person name="Gueldener U."/>
            <person name="Muensterkoetter M."/>
            <person name="Nagy L.G."/>
        </authorList>
    </citation>
    <scope>NUCLEOTIDE SEQUENCE [LARGE SCALE GENOMIC DNA]</scope>
    <source>
        <strain evidence="4">28-4</strain>
    </source>
</reference>
<keyword evidence="1" id="KW-0067">ATP-binding</keyword>
<dbReference type="GO" id="GO:0005524">
    <property type="term" value="F:ATP binding"/>
    <property type="evidence" value="ECO:0007669"/>
    <property type="project" value="UniProtKB-KW"/>
</dbReference>
<evidence type="ECO:0000256" key="1">
    <source>
        <dbReference type="RuleBase" id="RU363044"/>
    </source>
</evidence>
<feature type="non-terminal residue" evidence="3">
    <location>
        <position position="196"/>
    </location>
</feature>
<evidence type="ECO:0000313" key="3">
    <source>
        <dbReference type="EMBL" id="PBK59135.1"/>
    </source>
</evidence>
<gene>
    <name evidence="3" type="ORF">ARMSODRAFT_899705</name>
</gene>
<dbReference type="EC" id="5.6.2.3" evidence="1"/>
<keyword evidence="1" id="KW-0378">Hydrolase</keyword>
<keyword evidence="1" id="KW-0233">DNA recombination</keyword>
<dbReference type="AlphaFoldDB" id="A0A2H3AJQ9"/>
<evidence type="ECO:0000313" key="4">
    <source>
        <dbReference type="Proteomes" id="UP000218334"/>
    </source>
</evidence>
<dbReference type="GO" id="GO:0006310">
    <property type="term" value="P:DNA recombination"/>
    <property type="evidence" value="ECO:0007669"/>
    <property type="project" value="UniProtKB-KW"/>
</dbReference>
<dbReference type="PANTHER" id="PTHR47642:SF5">
    <property type="entry name" value="ATP-DEPENDENT DNA HELICASE"/>
    <property type="match status" value="1"/>
</dbReference>
<comment type="cofactor">
    <cofactor evidence="1">
        <name>Mg(2+)</name>
        <dbReference type="ChEBI" id="CHEBI:18420"/>
    </cofactor>
</comment>
<proteinExistence type="inferred from homology"/>
<dbReference type="GO" id="GO:0000723">
    <property type="term" value="P:telomere maintenance"/>
    <property type="evidence" value="ECO:0007669"/>
    <property type="project" value="InterPro"/>
</dbReference>
<dbReference type="InterPro" id="IPR027417">
    <property type="entry name" value="P-loop_NTPase"/>
</dbReference>